<protein>
    <submittedName>
        <fullName evidence="2">Uncharacterized protein</fullName>
    </submittedName>
</protein>
<name>A0A521CMA9_9SPHI</name>
<dbReference type="Proteomes" id="UP000320300">
    <property type="component" value="Unassembled WGS sequence"/>
</dbReference>
<sequence>MILNIIQFYNLLSEKSLAILIVFIFFRIYSYQNKVISDGLGKSMAANHDQL</sequence>
<reference evidence="2 3" key="1">
    <citation type="submission" date="2017-05" db="EMBL/GenBank/DDBJ databases">
        <authorList>
            <person name="Varghese N."/>
            <person name="Submissions S."/>
        </authorList>
    </citation>
    <scope>NUCLEOTIDE SEQUENCE [LARGE SCALE GENOMIC DNA]</scope>
    <source>
        <strain evidence="2 3">DSM 19036</strain>
    </source>
</reference>
<evidence type="ECO:0000313" key="2">
    <source>
        <dbReference type="EMBL" id="SMO59820.1"/>
    </source>
</evidence>
<proteinExistence type="predicted"/>
<dbReference type="AlphaFoldDB" id="A0A521CMA9"/>
<dbReference type="EMBL" id="FXTN01000004">
    <property type="protein sequence ID" value="SMO59820.1"/>
    <property type="molecule type" value="Genomic_DNA"/>
</dbReference>
<keyword evidence="1" id="KW-0472">Membrane</keyword>
<organism evidence="2 3">
    <name type="scientific">Pedobacter westerhofensis</name>
    <dbReference type="NCBI Taxonomy" id="425512"/>
    <lineage>
        <taxon>Bacteria</taxon>
        <taxon>Pseudomonadati</taxon>
        <taxon>Bacteroidota</taxon>
        <taxon>Sphingobacteriia</taxon>
        <taxon>Sphingobacteriales</taxon>
        <taxon>Sphingobacteriaceae</taxon>
        <taxon>Pedobacter</taxon>
    </lineage>
</organism>
<feature type="transmembrane region" description="Helical" evidence="1">
    <location>
        <begin position="6"/>
        <end position="26"/>
    </location>
</feature>
<gene>
    <name evidence="2" type="ORF">SAMN06265348_10419</name>
</gene>
<keyword evidence="1" id="KW-1133">Transmembrane helix</keyword>
<evidence type="ECO:0000256" key="1">
    <source>
        <dbReference type="SAM" id="Phobius"/>
    </source>
</evidence>
<accession>A0A521CMA9</accession>
<evidence type="ECO:0000313" key="3">
    <source>
        <dbReference type="Proteomes" id="UP000320300"/>
    </source>
</evidence>
<keyword evidence="1" id="KW-0812">Transmembrane</keyword>
<keyword evidence="3" id="KW-1185">Reference proteome</keyword>